<dbReference type="AlphaFoldDB" id="A0A1J4KJD9"/>
<feature type="region of interest" description="Disordered" evidence="1">
    <location>
        <begin position="55"/>
        <end position="78"/>
    </location>
</feature>
<gene>
    <name evidence="2" type="ORF">TRFO_19326</name>
</gene>
<sequence>MFLPGRSGNSVKNRFNWLERRHLTTFPMCSPPIRSGSLPTRMRPNLLPIPIINIKNEKEGKQNDTSSNITTSPPSSNDIIQNTIVSTKEMLDNRTSCHYMADCDPSSPESPELNNNSVVGLDLFNPNDFEEIWIEPTTNEEYMYFHVEY</sequence>
<organism evidence="2 3">
    <name type="scientific">Tritrichomonas foetus</name>
    <dbReference type="NCBI Taxonomy" id="1144522"/>
    <lineage>
        <taxon>Eukaryota</taxon>
        <taxon>Metamonada</taxon>
        <taxon>Parabasalia</taxon>
        <taxon>Tritrichomonadida</taxon>
        <taxon>Tritrichomonadidae</taxon>
        <taxon>Tritrichomonas</taxon>
    </lineage>
</organism>
<evidence type="ECO:0000313" key="3">
    <source>
        <dbReference type="Proteomes" id="UP000179807"/>
    </source>
</evidence>
<keyword evidence="3" id="KW-1185">Reference proteome</keyword>
<evidence type="ECO:0000313" key="2">
    <source>
        <dbReference type="EMBL" id="OHT11331.1"/>
    </source>
</evidence>
<feature type="compositionally biased region" description="Low complexity" evidence="1">
    <location>
        <begin position="63"/>
        <end position="78"/>
    </location>
</feature>
<name>A0A1J4KJD9_9EUKA</name>
<dbReference type="VEuPathDB" id="TrichDB:TRFO_19326"/>
<dbReference type="GeneID" id="94835434"/>
<comment type="caution">
    <text evidence="2">The sequence shown here is derived from an EMBL/GenBank/DDBJ whole genome shotgun (WGS) entry which is preliminary data.</text>
</comment>
<dbReference type="EMBL" id="MLAK01000591">
    <property type="protein sequence ID" value="OHT11331.1"/>
    <property type="molecule type" value="Genomic_DNA"/>
</dbReference>
<evidence type="ECO:0000256" key="1">
    <source>
        <dbReference type="SAM" id="MobiDB-lite"/>
    </source>
</evidence>
<reference evidence="2" key="1">
    <citation type="submission" date="2016-10" db="EMBL/GenBank/DDBJ databases">
        <authorList>
            <person name="Benchimol M."/>
            <person name="Almeida L.G."/>
            <person name="Vasconcelos A.T."/>
            <person name="Perreira-Neves A."/>
            <person name="Rosa I.A."/>
            <person name="Tasca T."/>
            <person name="Bogo M.R."/>
            <person name="de Souza W."/>
        </authorList>
    </citation>
    <scope>NUCLEOTIDE SEQUENCE [LARGE SCALE GENOMIC DNA]</scope>
    <source>
        <strain evidence="2">K</strain>
    </source>
</reference>
<dbReference type="Proteomes" id="UP000179807">
    <property type="component" value="Unassembled WGS sequence"/>
</dbReference>
<dbReference type="RefSeq" id="XP_068364467.1">
    <property type="nucleotide sequence ID" value="XM_068500730.1"/>
</dbReference>
<accession>A0A1J4KJD9</accession>
<proteinExistence type="predicted"/>
<protein>
    <submittedName>
        <fullName evidence="2">Uncharacterized protein</fullName>
    </submittedName>
</protein>